<gene>
    <name evidence="1" type="ORF">GCM10011273_29040</name>
</gene>
<name>A0A918QB41_9CAUL</name>
<dbReference type="EMBL" id="BMZB01000004">
    <property type="protein sequence ID" value="GGZ40505.1"/>
    <property type="molecule type" value="Genomic_DNA"/>
</dbReference>
<reference evidence="1" key="1">
    <citation type="journal article" date="2014" name="Int. J. Syst. Evol. Microbiol.">
        <title>Complete genome sequence of Corynebacterium casei LMG S-19264T (=DSM 44701T), isolated from a smear-ripened cheese.</title>
        <authorList>
            <consortium name="US DOE Joint Genome Institute (JGI-PGF)"/>
            <person name="Walter F."/>
            <person name="Albersmeier A."/>
            <person name="Kalinowski J."/>
            <person name="Ruckert C."/>
        </authorList>
    </citation>
    <scope>NUCLEOTIDE SEQUENCE</scope>
    <source>
        <strain evidence="1">KCTC 32296</strain>
    </source>
</reference>
<comment type="caution">
    <text evidence="1">The sequence shown here is derived from an EMBL/GenBank/DDBJ whole genome shotgun (WGS) entry which is preliminary data.</text>
</comment>
<evidence type="ECO:0000313" key="1">
    <source>
        <dbReference type="EMBL" id="GGZ40505.1"/>
    </source>
</evidence>
<dbReference type="Proteomes" id="UP000662572">
    <property type="component" value="Unassembled WGS sequence"/>
</dbReference>
<accession>A0A918QB41</accession>
<protein>
    <submittedName>
        <fullName evidence="1">Uncharacterized protein</fullName>
    </submittedName>
</protein>
<dbReference type="AlphaFoldDB" id="A0A918QB41"/>
<keyword evidence="2" id="KW-1185">Reference proteome</keyword>
<reference evidence="1" key="2">
    <citation type="submission" date="2020-09" db="EMBL/GenBank/DDBJ databases">
        <authorList>
            <person name="Sun Q."/>
            <person name="Kim S."/>
        </authorList>
    </citation>
    <scope>NUCLEOTIDE SEQUENCE</scope>
    <source>
        <strain evidence="1">KCTC 32296</strain>
    </source>
</reference>
<sequence>MQAGQHLPYGKRPKSHDRVTHAFGGWFRHLGIATQGLALGDYLRLSGTRYGGGEGGYAGTQQ</sequence>
<proteinExistence type="predicted"/>
<evidence type="ECO:0000313" key="2">
    <source>
        <dbReference type="Proteomes" id="UP000662572"/>
    </source>
</evidence>
<organism evidence="1 2">
    <name type="scientific">Asticcacaulis endophyticus</name>
    <dbReference type="NCBI Taxonomy" id="1395890"/>
    <lineage>
        <taxon>Bacteria</taxon>
        <taxon>Pseudomonadati</taxon>
        <taxon>Pseudomonadota</taxon>
        <taxon>Alphaproteobacteria</taxon>
        <taxon>Caulobacterales</taxon>
        <taxon>Caulobacteraceae</taxon>
        <taxon>Asticcacaulis</taxon>
    </lineage>
</organism>